<evidence type="ECO:0000313" key="15">
    <source>
        <dbReference type="EnsemblMetazoa" id="ASTEI01331-PA"/>
    </source>
</evidence>
<evidence type="ECO:0000256" key="2">
    <source>
        <dbReference type="ARBA" id="ARBA00004222"/>
    </source>
</evidence>
<dbReference type="Pfam" id="PF02045">
    <property type="entry name" value="CBFB_NFYA"/>
    <property type="match status" value="1"/>
</dbReference>
<dbReference type="CDD" id="cd14942">
    <property type="entry name" value="TRAPPC3_bet3"/>
    <property type="match status" value="1"/>
</dbReference>
<evidence type="ECO:0000256" key="1">
    <source>
        <dbReference type="ARBA" id="ARBA00004123"/>
    </source>
</evidence>
<comment type="similarity">
    <text evidence="4">Belongs to the TRAPP small subunits family. BET3 subfamily.</text>
</comment>
<keyword evidence="13 14" id="KW-0539">Nucleus</keyword>
<dbReference type="InterPro" id="IPR016721">
    <property type="entry name" value="Bet3"/>
</dbReference>
<comment type="function">
    <text evidence="14">Component of the sequence-specific heterotrimeric transcription factor (NF-Y) which specifically recognizes a 5'-CCAAT-3' box motif found in the promoters of its target genes.</text>
</comment>
<keyword evidence="11" id="KW-0010">Activator</keyword>
<dbReference type="VEuPathDB" id="VectorBase:ASTEI01331"/>
<evidence type="ECO:0000256" key="10">
    <source>
        <dbReference type="ARBA" id="ARBA00023125"/>
    </source>
</evidence>
<keyword evidence="12 14" id="KW-0804">Transcription</keyword>
<dbReference type="VEuPathDB" id="VectorBase:ASTEI20_031449"/>
<evidence type="ECO:0000256" key="9">
    <source>
        <dbReference type="ARBA" id="ARBA00023034"/>
    </source>
</evidence>
<dbReference type="GO" id="GO:0016602">
    <property type="term" value="C:CCAAT-binding factor complex"/>
    <property type="evidence" value="ECO:0007669"/>
    <property type="project" value="InterPro"/>
</dbReference>
<reference evidence="16" key="1">
    <citation type="journal article" date="2014" name="Genome Biol.">
        <title>Genome analysis of a major urban malaria vector mosquito, Anopheles stephensi.</title>
        <authorList>
            <person name="Jiang X."/>
            <person name="Peery A."/>
            <person name="Hall A.B."/>
            <person name="Sharma A."/>
            <person name="Chen X.G."/>
            <person name="Waterhouse R.M."/>
            <person name="Komissarov A."/>
            <person name="Riehle M.M."/>
            <person name="Shouche Y."/>
            <person name="Sharakhova M.V."/>
            <person name="Lawson D."/>
            <person name="Pakpour N."/>
            <person name="Arensburger P."/>
            <person name="Davidson V.L."/>
            <person name="Eiglmeier K."/>
            <person name="Emrich S."/>
            <person name="George P."/>
            <person name="Kennedy R.C."/>
            <person name="Mane S.P."/>
            <person name="Maslen G."/>
            <person name="Oringanje C."/>
            <person name="Qi Y."/>
            <person name="Settlage R."/>
            <person name="Tojo M."/>
            <person name="Tubio J.M."/>
            <person name="Unger M.F."/>
            <person name="Wang B."/>
            <person name="Vernick K.D."/>
            <person name="Ribeiro J.M."/>
            <person name="James A.A."/>
            <person name="Michel K."/>
            <person name="Riehle M.A."/>
            <person name="Luckhart S."/>
            <person name="Sharakhov I.V."/>
            <person name="Tu Z."/>
        </authorList>
    </citation>
    <scope>NUCLEOTIDE SEQUENCE [LARGE SCALE GENOMIC DNA]</scope>
    <source>
        <strain evidence="16">Indian</strain>
    </source>
</reference>
<keyword evidence="8 14" id="KW-0805">Transcription regulation</keyword>
<dbReference type="EnsemblMetazoa" id="ASTEI01331-RA">
    <property type="protein sequence ID" value="ASTEI01331-PA"/>
    <property type="gene ID" value="ASTEI01331"/>
</dbReference>
<dbReference type="GO" id="GO:0005783">
    <property type="term" value="C:endoplasmic reticulum"/>
    <property type="evidence" value="ECO:0007669"/>
    <property type="project" value="UniProtKB-SubCell"/>
</dbReference>
<keyword evidence="10 14" id="KW-0238">DNA-binding</keyword>
<evidence type="ECO:0000256" key="5">
    <source>
        <dbReference type="ARBA" id="ARBA00022448"/>
    </source>
</evidence>
<evidence type="ECO:0000256" key="3">
    <source>
        <dbReference type="ARBA" id="ARBA00004240"/>
    </source>
</evidence>
<dbReference type="InterPro" id="IPR007194">
    <property type="entry name" value="TRAPP_component"/>
</dbReference>
<evidence type="ECO:0000256" key="13">
    <source>
        <dbReference type="ARBA" id="ARBA00023242"/>
    </source>
</evidence>
<keyword evidence="16" id="KW-1185">Reference proteome</keyword>
<dbReference type="VEuPathDB" id="VectorBase:ASTEI20_031859"/>
<dbReference type="GO" id="GO:0003677">
    <property type="term" value="F:DNA binding"/>
    <property type="evidence" value="ECO:0007669"/>
    <property type="project" value="UniProtKB-KW"/>
</dbReference>
<evidence type="ECO:0000256" key="14">
    <source>
        <dbReference type="RuleBase" id="RU367155"/>
    </source>
</evidence>
<protein>
    <recommendedName>
        <fullName evidence="14">Nuclear transcription factor Y subunit</fullName>
    </recommendedName>
</protein>
<dbReference type="Gene3D" id="3.30.1380.20">
    <property type="entry name" value="Trafficking protein particle complex subunit 3"/>
    <property type="match status" value="1"/>
</dbReference>
<evidence type="ECO:0000256" key="11">
    <source>
        <dbReference type="ARBA" id="ARBA00023159"/>
    </source>
</evidence>
<dbReference type="GO" id="GO:0048193">
    <property type="term" value="P:Golgi vesicle transport"/>
    <property type="evidence" value="ECO:0007669"/>
    <property type="project" value="InterPro"/>
</dbReference>
<evidence type="ECO:0000256" key="6">
    <source>
        <dbReference type="ARBA" id="ARBA00022824"/>
    </source>
</evidence>
<dbReference type="SMART" id="SM00521">
    <property type="entry name" value="CBF"/>
    <property type="match status" value="1"/>
</dbReference>
<comment type="similarity">
    <text evidence="14">Belongs to the NFYA/HAP2 subunit family.</text>
</comment>
<dbReference type="VEuPathDB" id="VectorBase:ASTE016242"/>
<dbReference type="VEuPathDB" id="VectorBase:ASTE016241"/>
<accession>A0A182XYP5</accession>
<dbReference type="GO" id="GO:0003700">
    <property type="term" value="F:DNA-binding transcription factor activity"/>
    <property type="evidence" value="ECO:0007669"/>
    <property type="project" value="UniProtKB-UniRule"/>
</dbReference>
<dbReference type="PRINTS" id="PR00616">
    <property type="entry name" value="CCAATSUBUNTB"/>
</dbReference>
<keyword evidence="6" id="KW-0256">Endoplasmic reticulum</keyword>
<dbReference type="FunFam" id="3.30.1380.20:FF:000013">
    <property type="entry name" value="Trafficking protein particle complex subunit"/>
    <property type="match status" value="1"/>
</dbReference>
<dbReference type="OMA" id="MNRNSEL"/>
<dbReference type="GO" id="GO:0030008">
    <property type="term" value="C:TRAPP complex"/>
    <property type="evidence" value="ECO:0007669"/>
    <property type="project" value="InterPro"/>
</dbReference>
<dbReference type="InterPro" id="IPR018362">
    <property type="entry name" value="CCAAT-binding_factor_CS"/>
</dbReference>
<dbReference type="PROSITE" id="PS51152">
    <property type="entry name" value="NFYA_HAP2_2"/>
    <property type="match status" value="1"/>
</dbReference>
<dbReference type="Gene3D" id="6.10.250.2430">
    <property type="match status" value="1"/>
</dbReference>
<organism evidence="15 16">
    <name type="scientific">Anopheles stephensi</name>
    <name type="common">Indo-Pakistan malaria mosquito</name>
    <dbReference type="NCBI Taxonomy" id="30069"/>
    <lineage>
        <taxon>Eukaryota</taxon>
        <taxon>Metazoa</taxon>
        <taxon>Ecdysozoa</taxon>
        <taxon>Arthropoda</taxon>
        <taxon>Hexapoda</taxon>
        <taxon>Insecta</taxon>
        <taxon>Pterygota</taxon>
        <taxon>Neoptera</taxon>
        <taxon>Endopterygota</taxon>
        <taxon>Diptera</taxon>
        <taxon>Nematocera</taxon>
        <taxon>Culicoidea</taxon>
        <taxon>Culicidae</taxon>
        <taxon>Anophelinae</taxon>
        <taxon>Anopheles</taxon>
    </lineage>
</organism>
<dbReference type="InterPro" id="IPR001289">
    <property type="entry name" value="NFYA"/>
</dbReference>
<comment type="subunit">
    <text evidence="14">Heterotrimer.</text>
</comment>
<dbReference type="STRING" id="30069.A0A182XYP5"/>
<reference evidence="15" key="2">
    <citation type="submission" date="2020-05" db="UniProtKB">
        <authorList>
            <consortium name="EnsemblMetazoa"/>
        </authorList>
    </citation>
    <scope>IDENTIFICATION</scope>
    <source>
        <strain evidence="15">Indian</strain>
    </source>
</reference>
<evidence type="ECO:0000256" key="7">
    <source>
        <dbReference type="ARBA" id="ARBA00022892"/>
    </source>
</evidence>
<evidence type="ECO:0000256" key="8">
    <source>
        <dbReference type="ARBA" id="ARBA00023015"/>
    </source>
</evidence>
<dbReference type="SUPFAM" id="SSF111126">
    <property type="entry name" value="Ligand-binding domain in the NO signalling and Golgi transport"/>
    <property type="match status" value="1"/>
</dbReference>
<sequence length="501" mass="54175">MLTMNNAAAANALGGITFSDMTGATAGPGTGGLQLVQLSQVMPDPNSQQLFMQSLQQQLNGGAPAIQVIPIGALPQQTVALAQGPPAGATIQAAPQQQQFVQYTLDGQTLLYQALPTPETAYQSVNLPIVQLPATQTLGTAGTVPTYGNIANLQGAPVTFTQIPTLTHQAIPQHHPQQHHLHQHHQHLQAAATIDASTFQNLVTAPVTLTPAATVVPVSQPQVPMATPVTTVTFGQPSQLGMGGVATASTSSSCSSVTPTASHSDDISPDCTPTVVGTGSGSGTELEQEPLYVNAKQYKRILKRRQARAKLEAMGKIPKQRPKYLHESRHRHAMNRNSELLTLTYGALVSQMLRDFENVEDVNKQLDRIGFNMGMRLIEDFLSRTGSGRCLDMRETADKIQLAFRMYLNVQPTISNWAASADEFSLIFDTNPLTEFVELPADYQQLRYSSILCGCIRGALEMVQLEVQCWFSQDQLKGDATTEIRVKFVRRLEDAVPAGED</sequence>
<dbReference type="Pfam" id="PF04051">
    <property type="entry name" value="TRAPP"/>
    <property type="match status" value="1"/>
</dbReference>
<dbReference type="Proteomes" id="UP000076408">
    <property type="component" value="Unassembled WGS sequence"/>
</dbReference>
<evidence type="ECO:0000313" key="16">
    <source>
        <dbReference type="Proteomes" id="UP000076408"/>
    </source>
</evidence>
<dbReference type="InterPro" id="IPR024096">
    <property type="entry name" value="NO_sig/Golgi_transp_ligand-bd"/>
</dbReference>
<evidence type="ECO:0000256" key="4">
    <source>
        <dbReference type="ARBA" id="ARBA00006218"/>
    </source>
</evidence>
<evidence type="ECO:0000256" key="12">
    <source>
        <dbReference type="ARBA" id="ARBA00023163"/>
    </source>
</evidence>
<dbReference type="PROSITE" id="PS00686">
    <property type="entry name" value="NFYA_HAP2_1"/>
    <property type="match status" value="1"/>
</dbReference>
<dbReference type="AlphaFoldDB" id="A0A182XYP5"/>
<comment type="subcellular location">
    <subcellularLocation>
        <location evidence="3">Endoplasmic reticulum</location>
    </subcellularLocation>
    <subcellularLocation>
        <location evidence="2">Golgi apparatus</location>
        <location evidence="2">cis-Golgi network</location>
    </subcellularLocation>
    <subcellularLocation>
        <location evidence="1 14">Nucleus</location>
    </subcellularLocation>
</comment>
<keyword evidence="7" id="KW-0931">ER-Golgi transport</keyword>
<keyword evidence="5" id="KW-0813">Transport</keyword>
<keyword evidence="9" id="KW-0333">Golgi apparatus</keyword>
<dbReference type="GO" id="GO:0005794">
    <property type="term" value="C:Golgi apparatus"/>
    <property type="evidence" value="ECO:0007669"/>
    <property type="project" value="UniProtKB-SubCell"/>
</dbReference>
<name>A0A182XYP5_ANOST</name>
<proteinExistence type="inferred from homology"/>
<dbReference type="PANTHER" id="PTHR13048">
    <property type="entry name" value="TRAFFICKING PROTEIN PARTICLE COMPLEX SUBUNIT 3"/>
    <property type="match status" value="1"/>
</dbReference>